<evidence type="ECO:0000313" key="3">
    <source>
        <dbReference type="EMBL" id="SMP44078.1"/>
    </source>
</evidence>
<keyword evidence="4" id="KW-1185">Reference proteome</keyword>
<name>A0ABY1PTN7_9BACT</name>
<evidence type="ECO:0000313" key="4">
    <source>
        <dbReference type="Proteomes" id="UP001158067"/>
    </source>
</evidence>
<reference evidence="3 4" key="1">
    <citation type="submission" date="2017-05" db="EMBL/GenBank/DDBJ databases">
        <authorList>
            <person name="Varghese N."/>
            <person name="Submissions S."/>
        </authorList>
    </citation>
    <scope>NUCLEOTIDE SEQUENCE [LARGE SCALE GENOMIC DNA]</scope>
    <source>
        <strain evidence="3 4">DSM 25457</strain>
    </source>
</reference>
<proteinExistence type="predicted"/>
<protein>
    <submittedName>
        <fullName evidence="3">Uncharacterized protein</fullName>
    </submittedName>
</protein>
<evidence type="ECO:0000256" key="1">
    <source>
        <dbReference type="SAM" id="MobiDB-lite"/>
    </source>
</evidence>
<feature type="chain" id="PRO_5047507666" evidence="2">
    <location>
        <begin position="42"/>
        <end position="153"/>
    </location>
</feature>
<feature type="signal peptide" evidence="2">
    <location>
        <begin position="1"/>
        <end position="41"/>
    </location>
</feature>
<dbReference type="RefSeq" id="WP_283431214.1">
    <property type="nucleotide sequence ID" value="NZ_FXUG01000001.1"/>
</dbReference>
<sequence>MFVKLATTTKTKTVSLLARCCGFVGMAMLGSLLLSSGAASAQGYSNGGLQVGGATKPEFAPLPPALSPYLDLLRSDSGVVSPYHSFVLPRRQITQQQSQQSAQIHRLQSQVHQLDAVSQQRRRVSRSRMPTGNGGFFQQYSHFYPASNNPSRR</sequence>
<accession>A0ABY1PTN7</accession>
<gene>
    <name evidence="3" type="ORF">SAMN06265222_1011075</name>
</gene>
<organism evidence="3 4">
    <name type="scientific">Neorhodopirellula lusitana</name>
    <dbReference type="NCBI Taxonomy" id="445327"/>
    <lineage>
        <taxon>Bacteria</taxon>
        <taxon>Pseudomonadati</taxon>
        <taxon>Planctomycetota</taxon>
        <taxon>Planctomycetia</taxon>
        <taxon>Pirellulales</taxon>
        <taxon>Pirellulaceae</taxon>
        <taxon>Neorhodopirellula</taxon>
    </lineage>
</organism>
<dbReference type="Proteomes" id="UP001158067">
    <property type="component" value="Unassembled WGS sequence"/>
</dbReference>
<keyword evidence="2" id="KW-0732">Signal</keyword>
<evidence type="ECO:0000256" key="2">
    <source>
        <dbReference type="SAM" id="SignalP"/>
    </source>
</evidence>
<dbReference type="EMBL" id="FXUG01000001">
    <property type="protein sequence ID" value="SMP44078.1"/>
    <property type="molecule type" value="Genomic_DNA"/>
</dbReference>
<feature type="compositionally biased region" description="Polar residues" evidence="1">
    <location>
        <begin position="136"/>
        <end position="153"/>
    </location>
</feature>
<feature type="region of interest" description="Disordered" evidence="1">
    <location>
        <begin position="116"/>
        <end position="153"/>
    </location>
</feature>
<comment type="caution">
    <text evidence="3">The sequence shown here is derived from an EMBL/GenBank/DDBJ whole genome shotgun (WGS) entry which is preliminary data.</text>
</comment>